<feature type="transmembrane region" description="Helical" evidence="7">
    <location>
        <begin position="89"/>
        <end position="112"/>
    </location>
</feature>
<dbReference type="PROSITE" id="PS50850">
    <property type="entry name" value="MFS"/>
    <property type="match status" value="1"/>
</dbReference>
<evidence type="ECO:0000256" key="6">
    <source>
        <dbReference type="ARBA" id="ARBA00023136"/>
    </source>
</evidence>
<feature type="transmembrane region" description="Helical" evidence="7">
    <location>
        <begin position="443"/>
        <end position="463"/>
    </location>
</feature>
<feature type="transmembrane region" description="Helical" evidence="7">
    <location>
        <begin position="212"/>
        <end position="231"/>
    </location>
</feature>
<dbReference type="InterPro" id="IPR050171">
    <property type="entry name" value="MFS_Transporters"/>
</dbReference>
<dbReference type="EMBL" id="AHTH01000020">
    <property type="protein sequence ID" value="EHR41218.1"/>
    <property type="molecule type" value="Genomic_DNA"/>
</dbReference>
<evidence type="ECO:0000256" key="7">
    <source>
        <dbReference type="SAM" id="Phobius"/>
    </source>
</evidence>
<feature type="transmembrane region" description="Helical" evidence="7">
    <location>
        <begin position="243"/>
        <end position="262"/>
    </location>
</feature>
<evidence type="ECO:0000256" key="4">
    <source>
        <dbReference type="ARBA" id="ARBA00022692"/>
    </source>
</evidence>
<dbReference type="InterPro" id="IPR020846">
    <property type="entry name" value="MFS_dom"/>
</dbReference>
<dbReference type="PANTHER" id="PTHR23517:SF2">
    <property type="entry name" value="MULTIDRUG RESISTANCE PROTEIN MDTH"/>
    <property type="match status" value="1"/>
</dbReference>
<feature type="domain" description="Major facilitator superfamily (MFS) profile" evidence="8">
    <location>
        <begin position="89"/>
        <end position="465"/>
    </location>
</feature>
<protein>
    <submittedName>
        <fullName evidence="9">MFS transporter</fullName>
    </submittedName>
</protein>
<feature type="transmembrane region" description="Helical" evidence="7">
    <location>
        <begin position="355"/>
        <end position="371"/>
    </location>
</feature>
<feature type="transmembrane region" description="Helical" evidence="7">
    <location>
        <begin position="377"/>
        <end position="394"/>
    </location>
</feature>
<dbReference type="STRING" id="1129374.AJE_08115"/>
<dbReference type="PATRIC" id="fig|1129374.4.peg.1622"/>
<evidence type="ECO:0000256" key="2">
    <source>
        <dbReference type="ARBA" id="ARBA00022448"/>
    </source>
</evidence>
<feature type="transmembrane region" description="Helical" evidence="7">
    <location>
        <begin position="156"/>
        <end position="174"/>
    </location>
</feature>
<dbReference type="InterPro" id="IPR011701">
    <property type="entry name" value="MFS"/>
</dbReference>
<keyword evidence="10" id="KW-1185">Reference proteome</keyword>
<feature type="transmembrane region" description="Helical" evidence="7">
    <location>
        <begin position="295"/>
        <end position="316"/>
    </location>
</feature>
<proteinExistence type="predicted"/>
<dbReference type="SUPFAM" id="SSF103473">
    <property type="entry name" value="MFS general substrate transporter"/>
    <property type="match status" value="1"/>
</dbReference>
<evidence type="ECO:0000256" key="1">
    <source>
        <dbReference type="ARBA" id="ARBA00004651"/>
    </source>
</evidence>
<gene>
    <name evidence="9" type="ORF">AJE_08115</name>
</gene>
<reference evidence="9 10" key="1">
    <citation type="journal article" date="2012" name="J. Bacteriol.">
        <title>Genome Sequence of Extracellular-Protease-Producing Alishewanella jeotgali Isolated from Traditional Korean Fermented Seafood.</title>
        <authorList>
            <person name="Jung J."/>
            <person name="Chun J."/>
            <person name="Park W."/>
        </authorList>
    </citation>
    <scope>NUCLEOTIDE SEQUENCE [LARGE SCALE GENOMIC DNA]</scope>
    <source>
        <strain evidence="9 10">KCTC 22429</strain>
    </source>
</reference>
<keyword evidence="3" id="KW-1003">Cell membrane</keyword>
<evidence type="ECO:0000313" key="10">
    <source>
        <dbReference type="Proteomes" id="UP000012046"/>
    </source>
</evidence>
<dbReference type="eggNOG" id="COG2814">
    <property type="taxonomic scope" value="Bacteria"/>
</dbReference>
<dbReference type="Gene3D" id="1.20.1250.20">
    <property type="entry name" value="MFS general substrate transporter like domains"/>
    <property type="match status" value="1"/>
</dbReference>
<feature type="transmembrane region" description="Helical" evidence="7">
    <location>
        <begin position="415"/>
        <end position="437"/>
    </location>
</feature>
<evidence type="ECO:0000259" key="8">
    <source>
        <dbReference type="PROSITE" id="PS50850"/>
    </source>
</evidence>
<sequence length="532" mass="57456">MVVPFSRIMLYKYTLGCAVIASDKRIKAAYTPPVRLWPAVGRISLSQWQALLRALPPAGFFMLNCRPVYFEPLVLAVRMHHLNALEKRAAVALALVFSTRMLGLFMLLPVFALYGEQLAGFSPLWIGLAIGAYGLTQAMLQIPFGWLSDKIGRHRVMLLGLALFVLGSVVAALAESVYLVTLGRVLQGAGAISGAVLALAADLTREEQRPKVMAIIGATIGLSFALAMVLGPLLAKLAGLSGVFWFTAVMAVAAMLLVAFVVPKSVSKAPAAETLALPQSLAAMFRHRQLLQLDLGVLLLHLMLTAMFVALPPLLASQQFAAEQHWQLYLPVLLLSFVFMVPMMLIAMRRQQEKRYFLINILLLVIAMLIAWQANSFWLLALALLVFFTGFNFLEASLPAMVSRVAPAGQRGSAMGIYSSSQFFGAFLGGLLGGAIAQHFGFMAVYGALAVIGLVWLIIASTMQVPARAQRLSLPVAVSTEQQAGQLAARLSSLAGVQEVTILLADQRCYLKVSSQQFDIAQAQSLIAAGNQ</sequence>
<dbReference type="GO" id="GO:0005886">
    <property type="term" value="C:plasma membrane"/>
    <property type="evidence" value="ECO:0007669"/>
    <property type="project" value="UniProtKB-SubCell"/>
</dbReference>
<dbReference type="Pfam" id="PF07690">
    <property type="entry name" value="MFS_1"/>
    <property type="match status" value="1"/>
</dbReference>
<evidence type="ECO:0000313" key="9">
    <source>
        <dbReference type="EMBL" id="EHR41218.1"/>
    </source>
</evidence>
<comment type="subcellular location">
    <subcellularLocation>
        <location evidence="1">Cell membrane</location>
        <topology evidence="1">Multi-pass membrane protein</topology>
    </subcellularLocation>
</comment>
<feature type="transmembrane region" description="Helical" evidence="7">
    <location>
        <begin position="124"/>
        <end position="144"/>
    </location>
</feature>
<keyword evidence="6 7" id="KW-0472">Membrane</keyword>
<feature type="transmembrane region" description="Helical" evidence="7">
    <location>
        <begin position="328"/>
        <end position="348"/>
    </location>
</feature>
<evidence type="ECO:0000256" key="5">
    <source>
        <dbReference type="ARBA" id="ARBA00022989"/>
    </source>
</evidence>
<comment type="caution">
    <text evidence="9">The sequence shown here is derived from an EMBL/GenBank/DDBJ whole genome shotgun (WGS) entry which is preliminary data.</text>
</comment>
<dbReference type="AlphaFoldDB" id="H3ZE41"/>
<dbReference type="Proteomes" id="UP000012046">
    <property type="component" value="Unassembled WGS sequence"/>
</dbReference>
<keyword evidence="2" id="KW-0813">Transport</keyword>
<evidence type="ECO:0000256" key="3">
    <source>
        <dbReference type="ARBA" id="ARBA00022475"/>
    </source>
</evidence>
<organism evidence="9 10">
    <name type="scientific">Alishewanella jeotgali KCTC 22429</name>
    <dbReference type="NCBI Taxonomy" id="1129374"/>
    <lineage>
        <taxon>Bacteria</taxon>
        <taxon>Pseudomonadati</taxon>
        <taxon>Pseudomonadota</taxon>
        <taxon>Gammaproteobacteria</taxon>
        <taxon>Alteromonadales</taxon>
        <taxon>Alteromonadaceae</taxon>
        <taxon>Alishewanella</taxon>
    </lineage>
</organism>
<feature type="transmembrane region" description="Helical" evidence="7">
    <location>
        <begin position="180"/>
        <end position="200"/>
    </location>
</feature>
<dbReference type="GO" id="GO:0022857">
    <property type="term" value="F:transmembrane transporter activity"/>
    <property type="evidence" value="ECO:0007669"/>
    <property type="project" value="InterPro"/>
</dbReference>
<dbReference type="CDD" id="cd17472">
    <property type="entry name" value="MFS_YajR_like"/>
    <property type="match status" value="1"/>
</dbReference>
<keyword evidence="4 7" id="KW-0812">Transmembrane</keyword>
<accession>H3ZE41</accession>
<name>H3ZE41_9ALTE</name>
<keyword evidence="5 7" id="KW-1133">Transmembrane helix</keyword>
<dbReference type="InterPro" id="IPR036259">
    <property type="entry name" value="MFS_trans_sf"/>
</dbReference>
<dbReference type="PANTHER" id="PTHR23517">
    <property type="entry name" value="RESISTANCE PROTEIN MDTM, PUTATIVE-RELATED-RELATED"/>
    <property type="match status" value="1"/>
</dbReference>
<dbReference type="Gene3D" id="3.30.70.100">
    <property type="match status" value="1"/>
</dbReference>